<dbReference type="InterPro" id="IPR036271">
    <property type="entry name" value="Tet_transcr_reg_TetR-rel_C_sf"/>
</dbReference>
<evidence type="ECO:0000256" key="3">
    <source>
        <dbReference type="ARBA" id="ARBA00023163"/>
    </source>
</evidence>
<keyword evidence="1" id="KW-0805">Transcription regulation</keyword>
<dbReference type="Gene3D" id="1.10.357.10">
    <property type="entry name" value="Tetracycline Repressor, domain 2"/>
    <property type="match status" value="1"/>
</dbReference>
<dbReference type="InterPro" id="IPR009057">
    <property type="entry name" value="Homeodomain-like_sf"/>
</dbReference>
<evidence type="ECO:0000313" key="7">
    <source>
        <dbReference type="Proteomes" id="UP000324233"/>
    </source>
</evidence>
<evidence type="ECO:0000256" key="1">
    <source>
        <dbReference type="ARBA" id="ARBA00023015"/>
    </source>
</evidence>
<dbReference type="InterPro" id="IPR050109">
    <property type="entry name" value="HTH-type_TetR-like_transc_reg"/>
</dbReference>
<feature type="domain" description="HTH tetR-type" evidence="5">
    <location>
        <begin position="3"/>
        <end position="63"/>
    </location>
</feature>
<dbReference type="InterPro" id="IPR001647">
    <property type="entry name" value="HTH_TetR"/>
</dbReference>
<dbReference type="Proteomes" id="UP000324233">
    <property type="component" value="Chromosome"/>
</dbReference>
<dbReference type="OrthoDB" id="9809994at2"/>
<evidence type="ECO:0000313" key="6">
    <source>
        <dbReference type="EMBL" id="QEH38843.1"/>
    </source>
</evidence>
<dbReference type="GO" id="GO:0003700">
    <property type="term" value="F:DNA-binding transcription factor activity"/>
    <property type="evidence" value="ECO:0007669"/>
    <property type="project" value="TreeGrafter"/>
</dbReference>
<keyword evidence="2 4" id="KW-0238">DNA-binding</keyword>
<dbReference type="PROSITE" id="PS50977">
    <property type="entry name" value="HTH_TETR_2"/>
    <property type="match status" value="1"/>
</dbReference>
<accession>A0A5B9WEE7</accession>
<dbReference type="PANTHER" id="PTHR30055:SF234">
    <property type="entry name" value="HTH-TYPE TRANSCRIPTIONAL REGULATOR BETI"/>
    <property type="match status" value="1"/>
</dbReference>
<dbReference type="PRINTS" id="PR00455">
    <property type="entry name" value="HTHTETR"/>
</dbReference>
<protein>
    <submittedName>
        <fullName evidence="6">HTH-type transcriptional regulator EthR</fullName>
    </submittedName>
</protein>
<dbReference type="KEGG" id="agv:OJF2_74530"/>
<dbReference type="SUPFAM" id="SSF46689">
    <property type="entry name" value="Homeodomain-like"/>
    <property type="match status" value="1"/>
</dbReference>
<keyword evidence="3" id="KW-0804">Transcription</keyword>
<dbReference type="AlphaFoldDB" id="A0A5B9WEE7"/>
<feature type="DNA-binding region" description="H-T-H motif" evidence="4">
    <location>
        <begin position="26"/>
        <end position="45"/>
    </location>
</feature>
<evidence type="ECO:0000259" key="5">
    <source>
        <dbReference type="PROSITE" id="PS50977"/>
    </source>
</evidence>
<keyword evidence="7" id="KW-1185">Reference proteome</keyword>
<dbReference type="GO" id="GO:0000976">
    <property type="term" value="F:transcription cis-regulatory region binding"/>
    <property type="evidence" value="ECO:0007669"/>
    <property type="project" value="TreeGrafter"/>
</dbReference>
<organism evidence="6 7">
    <name type="scientific">Aquisphaera giovannonii</name>
    <dbReference type="NCBI Taxonomy" id="406548"/>
    <lineage>
        <taxon>Bacteria</taxon>
        <taxon>Pseudomonadati</taxon>
        <taxon>Planctomycetota</taxon>
        <taxon>Planctomycetia</taxon>
        <taxon>Isosphaerales</taxon>
        <taxon>Isosphaeraceae</taxon>
        <taxon>Aquisphaera</taxon>
    </lineage>
</organism>
<sequence length="198" mass="21728">MAEGMRDRILDAAERLLARLGYRKMAMDDVAQEASISKRTIYLHFPSKEELTLSTIDRIVDRLLAGLGEIAAAGGAADAKVRRMLLLRVLFRFDSVRDYHASLDELLREIRPAYMARRSRYFAAEAAVFSAVLAEGIADGTLARADPAALADTLLLATNALLPSSLSPRELGERDEVEARAAGIADLLIHGLRRRPPS</sequence>
<dbReference type="PANTHER" id="PTHR30055">
    <property type="entry name" value="HTH-TYPE TRANSCRIPTIONAL REGULATOR RUTR"/>
    <property type="match status" value="1"/>
</dbReference>
<dbReference type="EMBL" id="CP042997">
    <property type="protein sequence ID" value="QEH38843.1"/>
    <property type="molecule type" value="Genomic_DNA"/>
</dbReference>
<reference evidence="6 7" key="1">
    <citation type="submission" date="2019-08" db="EMBL/GenBank/DDBJ databases">
        <title>Deep-cultivation of Planctomycetes and their phenomic and genomic characterization uncovers novel biology.</title>
        <authorList>
            <person name="Wiegand S."/>
            <person name="Jogler M."/>
            <person name="Boedeker C."/>
            <person name="Pinto D."/>
            <person name="Vollmers J."/>
            <person name="Rivas-Marin E."/>
            <person name="Kohn T."/>
            <person name="Peeters S.H."/>
            <person name="Heuer A."/>
            <person name="Rast P."/>
            <person name="Oberbeckmann S."/>
            <person name="Bunk B."/>
            <person name="Jeske O."/>
            <person name="Meyerdierks A."/>
            <person name="Storesund J.E."/>
            <person name="Kallscheuer N."/>
            <person name="Luecker S."/>
            <person name="Lage O.M."/>
            <person name="Pohl T."/>
            <person name="Merkel B.J."/>
            <person name="Hornburger P."/>
            <person name="Mueller R.-W."/>
            <person name="Bruemmer F."/>
            <person name="Labrenz M."/>
            <person name="Spormann A.M."/>
            <person name="Op den Camp H."/>
            <person name="Overmann J."/>
            <person name="Amann R."/>
            <person name="Jetten M.S.M."/>
            <person name="Mascher T."/>
            <person name="Medema M.H."/>
            <person name="Devos D.P."/>
            <person name="Kaster A.-K."/>
            <person name="Ovreas L."/>
            <person name="Rohde M."/>
            <person name="Galperin M.Y."/>
            <person name="Jogler C."/>
        </authorList>
    </citation>
    <scope>NUCLEOTIDE SEQUENCE [LARGE SCALE GENOMIC DNA]</scope>
    <source>
        <strain evidence="6 7">OJF2</strain>
    </source>
</reference>
<dbReference type="RefSeq" id="WP_148598235.1">
    <property type="nucleotide sequence ID" value="NZ_CP042997.1"/>
</dbReference>
<evidence type="ECO:0000256" key="2">
    <source>
        <dbReference type="ARBA" id="ARBA00023125"/>
    </source>
</evidence>
<evidence type="ECO:0000256" key="4">
    <source>
        <dbReference type="PROSITE-ProRule" id="PRU00335"/>
    </source>
</evidence>
<proteinExistence type="predicted"/>
<gene>
    <name evidence="6" type="primary">ethR</name>
    <name evidence="6" type="ORF">OJF2_74530</name>
</gene>
<name>A0A5B9WEE7_9BACT</name>
<dbReference type="Pfam" id="PF00440">
    <property type="entry name" value="TetR_N"/>
    <property type="match status" value="1"/>
</dbReference>
<dbReference type="Gene3D" id="1.10.10.60">
    <property type="entry name" value="Homeodomain-like"/>
    <property type="match status" value="1"/>
</dbReference>
<dbReference type="SUPFAM" id="SSF48498">
    <property type="entry name" value="Tetracyclin repressor-like, C-terminal domain"/>
    <property type="match status" value="1"/>
</dbReference>
<dbReference type="FunFam" id="1.10.10.60:FF:000141">
    <property type="entry name" value="TetR family transcriptional regulator"/>
    <property type="match status" value="1"/>
</dbReference>